<dbReference type="Gene3D" id="3.40.190.10">
    <property type="entry name" value="Periplasmic binding protein-like II"/>
    <property type="match status" value="2"/>
</dbReference>
<dbReference type="GO" id="GO:0006351">
    <property type="term" value="P:DNA-templated transcription"/>
    <property type="evidence" value="ECO:0007669"/>
    <property type="project" value="TreeGrafter"/>
</dbReference>
<evidence type="ECO:0000259" key="6">
    <source>
        <dbReference type="PROSITE" id="PS50931"/>
    </source>
</evidence>
<dbReference type="PANTHER" id="PTHR30537:SF70">
    <property type="entry name" value="HTH-TYPE TRANSCRIPTIONAL ACTIVATOR AMPR"/>
    <property type="match status" value="1"/>
</dbReference>
<protein>
    <submittedName>
        <fullName evidence="7">Transcriptional regulator, LysR family</fullName>
    </submittedName>
</protein>
<reference evidence="8" key="1">
    <citation type="submission" date="2008-03" db="EMBL/GenBank/DDBJ databases">
        <title>Complete sequence of chromosome of Beijerinckia indica subsp. indica ATCC 9039.</title>
        <authorList>
            <consortium name="US DOE Joint Genome Institute"/>
            <person name="Copeland A."/>
            <person name="Lucas S."/>
            <person name="Lapidus A."/>
            <person name="Glavina del Rio T."/>
            <person name="Dalin E."/>
            <person name="Tice H."/>
            <person name="Bruce D."/>
            <person name="Goodwin L."/>
            <person name="Pitluck S."/>
            <person name="LaButti K."/>
            <person name="Schmutz J."/>
            <person name="Larimer F."/>
            <person name="Land M."/>
            <person name="Hauser L."/>
            <person name="Kyrpides N."/>
            <person name="Mikhailova N."/>
            <person name="Dunfield P.F."/>
            <person name="Dedysh S.N."/>
            <person name="Liesack W."/>
            <person name="Saw J.H."/>
            <person name="Alam M."/>
            <person name="Chen Y."/>
            <person name="Murrell J.C."/>
            <person name="Richardson P."/>
        </authorList>
    </citation>
    <scope>NUCLEOTIDE SEQUENCE [LARGE SCALE GENOMIC DNA]</scope>
    <source>
        <strain evidence="8">ATCC 9039 / DSM 1715 / NCIMB 8712</strain>
    </source>
</reference>
<dbReference type="KEGG" id="bid:Bind_2066"/>
<dbReference type="STRING" id="395963.Bind_2066"/>
<dbReference type="AlphaFoldDB" id="B2IFU8"/>
<reference evidence="7 8" key="2">
    <citation type="journal article" date="2010" name="J. Bacteriol.">
        <title>Complete genome sequence of Beijerinckia indica subsp. indica.</title>
        <authorList>
            <person name="Tamas I."/>
            <person name="Dedysh S.N."/>
            <person name="Liesack W."/>
            <person name="Stott M.B."/>
            <person name="Alam M."/>
            <person name="Murrell J.C."/>
            <person name="Dunfield P.F."/>
        </authorList>
    </citation>
    <scope>NUCLEOTIDE SEQUENCE [LARGE SCALE GENOMIC DNA]</scope>
    <source>
        <strain evidence="8">ATCC 9039 / DSM 1715 / NCIMB 8712</strain>
    </source>
</reference>
<evidence type="ECO:0000256" key="4">
    <source>
        <dbReference type="ARBA" id="ARBA00023159"/>
    </source>
</evidence>
<dbReference type="Gene3D" id="1.10.10.10">
    <property type="entry name" value="Winged helix-like DNA-binding domain superfamily/Winged helix DNA-binding domain"/>
    <property type="match status" value="1"/>
</dbReference>
<dbReference type="SUPFAM" id="SSF46785">
    <property type="entry name" value="Winged helix' DNA-binding domain"/>
    <property type="match status" value="1"/>
</dbReference>
<dbReference type="CDD" id="cd08432">
    <property type="entry name" value="PBP2_GcdR_TrpI_HvrB_AmpR_like"/>
    <property type="match status" value="1"/>
</dbReference>
<keyword evidence="3" id="KW-0238">DNA-binding</keyword>
<dbReference type="GO" id="GO:0003700">
    <property type="term" value="F:DNA-binding transcription factor activity"/>
    <property type="evidence" value="ECO:0007669"/>
    <property type="project" value="InterPro"/>
</dbReference>
<dbReference type="InterPro" id="IPR058163">
    <property type="entry name" value="LysR-type_TF_proteobact-type"/>
</dbReference>
<dbReference type="InterPro" id="IPR036390">
    <property type="entry name" value="WH_DNA-bd_sf"/>
</dbReference>
<evidence type="ECO:0000256" key="1">
    <source>
        <dbReference type="ARBA" id="ARBA00009437"/>
    </source>
</evidence>
<dbReference type="InterPro" id="IPR005119">
    <property type="entry name" value="LysR_subst-bd"/>
</dbReference>
<dbReference type="Proteomes" id="UP000001695">
    <property type="component" value="Chromosome"/>
</dbReference>
<dbReference type="OrthoDB" id="9794694at2"/>
<comment type="similarity">
    <text evidence="1">Belongs to the LysR transcriptional regulatory family.</text>
</comment>
<dbReference type="Pfam" id="PF00126">
    <property type="entry name" value="HTH_1"/>
    <property type="match status" value="1"/>
</dbReference>
<dbReference type="Pfam" id="PF03466">
    <property type="entry name" value="LysR_substrate"/>
    <property type="match status" value="1"/>
</dbReference>
<feature type="domain" description="HTH lysR-type" evidence="6">
    <location>
        <begin position="9"/>
        <end position="66"/>
    </location>
</feature>
<dbReference type="SUPFAM" id="SSF53850">
    <property type="entry name" value="Periplasmic binding protein-like II"/>
    <property type="match status" value="1"/>
</dbReference>
<keyword evidence="5" id="KW-0804">Transcription</keyword>
<evidence type="ECO:0000313" key="8">
    <source>
        <dbReference type="Proteomes" id="UP000001695"/>
    </source>
</evidence>
<keyword evidence="8" id="KW-1185">Reference proteome</keyword>
<sequence length="288" mass="32059">MWWSVLELPSIKGLQALAALKKADSLSHAAVLLGATRSALSHRIAELERQLGVTLIRQAGRRAVLTDDAQALLLVMGDALDRIEAAIEPLRRRRQQLRISTVATFASHWLLPRLPDWQTRHPHIDLLISTSTRPVDLTAEDFDCALRHGLGKWEGLASTLLFRETLVPVGRPDVSDISKASMLIRARSRFRDWLRWWRACGLPGNPPTRGVIVETRAQAMDAVLAGAGITMMDEAYIKPYVAAGRLRTLGETIFLAEGYYLVVPDARRQPSEAVKLFKAWLLDQAAAH</sequence>
<organism evidence="7 8">
    <name type="scientific">Beijerinckia indica subsp. indica (strain ATCC 9039 / DSM 1715 / NCIMB 8712)</name>
    <dbReference type="NCBI Taxonomy" id="395963"/>
    <lineage>
        <taxon>Bacteria</taxon>
        <taxon>Pseudomonadati</taxon>
        <taxon>Pseudomonadota</taxon>
        <taxon>Alphaproteobacteria</taxon>
        <taxon>Hyphomicrobiales</taxon>
        <taxon>Beijerinckiaceae</taxon>
        <taxon>Beijerinckia</taxon>
    </lineage>
</organism>
<evidence type="ECO:0000313" key="7">
    <source>
        <dbReference type="EMBL" id="ACB95687.1"/>
    </source>
</evidence>
<gene>
    <name evidence="7" type="ordered locus">Bind_2066</name>
</gene>
<dbReference type="PROSITE" id="PS50931">
    <property type="entry name" value="HTH_LYSR"/>
    <property type="match status" value="1"/>
</dbReference>
<evidence type="ECO:0000256" key="5">
    <source>
        <dbReference type="ARBA" id="ARBA00023163"/>
    </source>
</evidence>
<dbReference type="InterPro" id="IPR036388">
    <property type="entry name" value="WH-like_DNA-bd_sf"/>
</dbReference>
<dbReference type="GO" id="GO:0043565">
    <property type="term" value="F:sequence-specific DNA binding"/>
    <property type="evidence" value="ECO:0007669"/>
    <property type="project" value="TreeGrafter"/>
</dbReference>
<proteinExistence type="inferred from homology"/>
<dbReference type="eggNOG" id="COG0583">
    <property type="taxonomic scope" value="Bacteria"/>
</dbReference>
<accession>B2IFU8</accession>
<dbReference type="PANTHER" id="PTHR30537">
    <property type="entry name" value="HTH-TYPE TRANSCRIPTIONAL REGULATOR"/>
    <property type="match status" value="1"/>
</dbReference>
<keyword evidence="2" id="KW-0805">Transcription regulation</keyword>
<dbReference type="InterPro" id="IPR000847">
    <property type="entry name" value="LysR_HTH_N"/>
</dbReference>
<evidence type="ECO:0000256" key="2">
    <source>
        <dbReference type="ARBA" id="ARBA00023015"/>
    </source>
</evidence>
<name>B2IFU8_BEII9</name>
<keyword evidence="4" id="KW-0010">Activator</keyword>
<dbReference type="EMBL" id="CP001016">
    <property type="protein sequence ID" value="ACB95687.1"/>
    <property type="molecule type" value="Genomic_DNA"/>
</dbReference>
<evidence type="ECO:0000256" key="3">
    <source>
        <dbReference type="ARBA" id="ARBA00023125"/>
    </source>
</evidence>
<dbReference type="HOGENOM" id="CLU_039613_37_2_5"/>